<dbReference type="SMART" id="SM00633">
    <property type="entry name" value="Glyco_10"/>
    <property type="match status" value="1"/>
</dbReference>
<dbReference type="PANTHER" id="PTHR31490:SF76">
    <property type="entry name" value="ENDO-1,4-BETA-XYLANASE C"/>
    <property type="match status" value="1"/>
</dbReference>
<dbReference type="InterPro" id="IPR044846">
    <property type="entry name" value="GH10"/>
</dbReference>
<evidence type="ECO:0000313" key="9">
    <source>
        <dbReference type="EMBL" id="TDZ14017.1"/>
    </source>
</evidence>
<evidence type="ECO:0000256" key="2">
    <source>
        <dbReference type="ARBA" id="ARBA00022801"/>
    </source>
</evidence>
<evidence type="ECO:0000256" key="1">
    <source>
        <dbReference type="ARBA" id="ARBA00007495"/>
    </source>
</evidence>
<dbReference type="AlphaFoldDB" id="A0A4V3HQA6"/>
<gene>
    <name evidence="9" type="primary">XYNA-0</name>
    <name evidence="9" type="ORF">C8035_v003053</name>
</gene>
<dbReference type="PRINTS" id="PR00134">
    <property type="entry name" value="GLHYDRLASE10"/>
</dbReference>
<dbReference type="Proteomes" id="UP000295083">
    <property type="component" value="Unassembled WGS sequence"/>
</dbReference>
<evidence type="ECO:0000256" key="7">
    <source>
        <dbReference type="SAM" id="SignalP"/>
    </source>
</evidence>
<sequence length="345" mass="37657">MKLSLLALLAPLAAASPIAPAAAGAADRSLEARADYGAHKSNVSASVDKLFKRRGKLYFGASGDNGIMQQGKTEAVFEANFGQVTPEYSMKWDQTEPSRGNFSWGNSDWIVDWALSNKKSVHGHTLIWHTALPAWVSAVRDKATLTEVIQTHIKAVVGRYKGKIRSWDVVNEIFNDDGTFRNTTFYNVLGESYVGIAFRAAREADPSAKLFINDYNLDNKDWGKPAAVVKKVNQWIAQGVPIDGIGSQCHLVPGMGKDIQGALEVLATAKVSEILVTELDVDTAPPEDYTAVVEACVNVSKCKGITVWGISDKQSWKAEKEPLLFDADYNPKPAYTAITKSLTTY</sequence>
<comment type="caution">
    <text evidence="9">The sequence shown here is derived from an EMBL/GenBank/DDBJ whole genome shotgun (WGS) entry which is preliminary data.</text>
</comment>
<keyword evidence="9" id="KW-0858">Xylan degradation</keyword>
<dbReference type="SUPFAM" id="SSF51445">
    <property type="entry name" value="(Trans)glycosidases"/>
    <property type="match status" value="1"/>
</dbReference>
<dbReference type="InterPro" id="IPR017853">
    <property type="entry name" value="GH"/>
</dbReference>
<reference evidence="9 10" key="1">
    <citation type="submission" date="2018-11" db="EMBL/GenBank/DDBJ databases">
        <title>Genome sequence and assembly of Colletotrichum spinosum.</title>
        <authorList>
            <person name="Gan P."/>
            <person name="Shirasu K."/>
        </authorList>
    </citation>
    <scope>NUCLEOTIDE SEQUENCE [LARGE SCALE GENOMIC DNA]</scope>
    <source>
        <strain evidence="9 10">CBS 515.97</strain>
    </source>
</reference>
<dbReference type="GO" id="GO:0031176">
    <property type="term" value="F:endo-1,4-beta-xylanase activity"/>
    <property type="evidence" value="ECO:0007669"/>
    <property type="project" value="UniProtKB-EC"/>
</dbReference>
<keyword evidence="4 6" id="KW-0326">Glycosidase</keyword>
<dbReference type="Gene3D" id="3.20.20.80">
    <property type="entry name" value="Glycosidases"/>
    <property type="match status" value="1"/>
</dbReference>
<feature type="domain" description="GH10" evidence="8">
    <location>
        <begin position="41"/>
        <end position="341"/>
    </location>
</feature>
<keyword evidence="3 6" id="KW-0119">Carbohydrate metabolism</keyword>
<dbReference type="EC" id="3.2.1.8" evidence="6"/>
<evidence type="ECO:0000259" key="8">
    <source>
        <dbReference type="PROSITE" id="PS51760"/>
    </source>
</evidence>
<name>A0A4V3HQA6_9PEZI</name>
<organism evidence="9 10">
    <name type="scientific">Colletotrichum spinosum</name>
    <dbReference type="NCBI Taxonomy" id="1347390"/>
    <lineage>
        <taxon>Eukaryota</taxon>
        <taxon>Fungi</taxon>
        <taxon>Dikarya</taxon>
        <taxon>Ascomycota</taxon>
        <taxon>Pezizomycotina</taxon>
        <taxon>Sordariomycetes</taxon>
        <taxon>Hypocreomycetidae</taxon>
        <taxon>Glomerellales</taxon>
        <taxon>Glomerellaceae</taxon>
        <taxon>Colletotrichum</taxon>
        <taxon>Colletotrichum orbiculare species complex</taxon>
    </lineage>
</organism>
<evidence type="ECO:0000256" key="6">
    <source>
        <dbReference type="RuleBase" id="RU361174"/>
    </source>
</evidence>
<proteinExistence type="inferred from homology"/>
<evidence type="ECO:0000256" key="4">
    <source>
        <dbReference type="ARBA" id="ARBA00023295"/>
    </source>
</evidence>
<comment type="catalytic activity">
    <reaction evidence="6">
        <text>Endohydrolysis of (1-&gt;4)-beta-D-xylosidic linkages in xylans.</text>
        <dbReference type="EC" id="3.2.1.8"/>
    </reaction>
</comment>
<dbReference type="PANTHER" id="PTHR31490">
    <property type="entry name" value="GLYCOSYL HYDROLASE"/>
    <property type="match status" value="1"/>
</dbReference>
<dbReference type="PROSITE" id="PS51760">
    <property type="entry name" value="GH10_2"/>
    <property type="match status" value="1"/>
</dbReference>
<evidence type="ECO:0000313" key="10">
    <source>
        <dbReference type="Proteomes" id="UP000295083"/>
    </source>
</evidence>
<keyword evidence="10" id="KW-1185">Reference proteome</keyword>
<keyword evidence="2 6" id="KW-0378">Hydrolase</keyword>
<accession>A0A4V3HQA6</accession>
<dbReference type="GO" id="GO:0045493">
    <property type="term" value="P:xylan catabolic process"/>
    <property type="evidence" value="ECO:0007669"/>
    <property type="project" value="UniProtKB-KW"/>
</dbReference>
<dbReference type="Pfam" id="PF00331">
    <property type="entry name" value="Glyco_hydro_10"/>
    <property type="match status" value="1"/>
</dbReference>
<evidence type="ECO:0000256" key="5">
    <source>
        <dbReference type="ARBA" id="ARBA00023326"/>
    </source>
</evidence>
<dbReference type="EMBL" id="QAPG01010709">
    <property type="protein sequence ID" value="TDZ14017.1"/>
    <property type="molecule type" value="Genomic_DNA"/>
</dbReference>
<protein>
    <recommendedName>
        <fullName evidence="6">Beta-xylanase</fullName>
        <ecNumber evidence="6">3.2.1.8</ecNumber>
    </recommendedName>
</protein>
<evidence type="ECO:0000256" key="3">
    <source>
        <dbReference type="ARBA" id="ARBA00023277"/>
    </source>
</evidence>
<comment type="similarity">
    <text evidence="1 6">Belongs to the glycosyl hydrolase 10 (cellulase F) family.</text>
</comment>
<keyword evidence="7" id="KW-0732">Signal</keyword>
<feature type="signal peptide" evidence="7">
    <location>
        <begin position="1"/>
        <end position="15"/>
    </location>
</feature>
<keyword evidence="5 6" id="KW-0624">Polysaccharide degradation</keyword>
<feature type="chain" id="PRO_5020189905" description="Beta-xylanase" evidence="7">
    <location>
        <begin position="16"/>
        <end position="345"/>
    </location>
</feature>
<dbReference type="InterPro" id="IPR001000">
    <property type="entry name" value="GH10_dom"/>
</dbReference>